<protein>
    <submittedName>
        <fullName evidence="1">Uncharacterized protein</fullName>
    </submittedName>
</protein>
<organism evidence="1 2">
    <name type="scientific">Paracoccus zhejiangensis</name>
    <dbReference type="NCBI Taxonomy" id="1077935"/>
    <lineage>
        <taxon>Bacteria</taxon>
        <taxon>Pseudomonadati</taxon>
        <taxon>Pseudomonadota</taxon>
        <taxon>Alphaproteobacteria</taxon>
        <taxon>Rhodobacterales</taxon>
        <taxon>Paracoccaceae</taxon>
        <taxon>Paracoccus</taxon>
    </lineage>
</organism>
<accession>A0A2H5F356</accession>
<sequence length="339" mass="38448">MRLFAHVVEHLAACRQPDLTEIEAVGYLMRTTAVYGSGKFGAADRSAIAGRPEMAAPFQAEMLSVWLIRQFTTDLVEHLAKAQANAASWSSVHPVQQARLRDLRADFDRIGTRIAQFPGDEALPWNALWQWGETTLTPEGQEALLALLLEPHGELVDDLARSMSLDEAAEFHLDGRMTVATLRRVLETHYDWAVSIDFTRPENQARFWYVSEEKQEPRLGRRQSDADSALEQPLCVARLAAELAMALRDWPGDTALATFLLRHPQHRFMVRRAQITARRPYAEIRDNLISEDMLPIDLMRCKLAYFGASHFDPRSDKWVRICLFQNAPNPLVLSTERGS</sequence>
<dbReference type="OrthoDB" id="4891072at2"/>
<dbReference type="EMBL" id="CP025430">
    <property type="protein sequence ID" value="AUH65980.1"/>
    <property type="molecule type" value="Genomic_DNA"/>
</dbReference>
<dbReference type="KEGG" id="pzh:CX676_18955"/>
<dbReference type="AlphaFoldDB" id="A0A2H5F356"/>
<keyword evidence="2" id="KW-1185">Reference proteome</keyword>
<evidence type="ECO:0000313" key="1">
    <source>
        <dbReference type="EMBL" id="AUH65980.1"/>
    </source>
</evidence>
<gene>
    <name evidence="1" type="ORF">CX676_18955</name>
</gene>
<proteinExistence type="predicted"/>
<reference evidence="1 2" key="1">
    <citation type="journal article" date="2013" name="Antonie Van Leeuwenhoek">
        <title>Paracoccus zhejiangensis sp. nov., isolated from activated sludge in wastewater-treatment system.</title>
        <authorList>
            <person name="Wu Z.G."/>
            <person name="Zhang D.F."/>
            <person name="Liu Y.L."/>
            <person name="Wang F."/>
            <person name="Jiang X."/>
            <person name="Li C."/>
            <person name="Li S.P."/>
            <person name="Hong Q."/>
            <person name="Li W.J."/>
        </authorList>
    </citation>
    <scope>NUCLEOTIDE SEQUENCE [LARGE SCALE GENOMIC DNA]</scope>
    <source>
        <strain evidence="1 2">J6</strain>
    </source>
</reference>
<dbReference type="Proteomes" id="UP000234530">
    <property type="component" value="Chromosome"/>
</dbReference>
<evidence type="ECO:0000313" key="2">
    <source>
        <dbReference type="Proteomes" id="UP000234530"/>
    </source>
</evidence>
<name>A0A2H5F356_9RHOB</name>
<dbReference type="RefSeq" id="WP_101753959.1">
    <property type="nucleotide sequence ID" value="NZ_CP025430.1"/>
</dbReference>